<dbReference type="AlphaFoldDB" id="A0A662DIF1"/>
<evidence type="ECO:0000313" key="5">
    <source>
        <dbReference type="Proteomes" id="UP000280417"/>
    </source>
</evidence>
<dbReference type="SUPFAM" id="SSF53822">
    <property type="entry name" value="Periplasmic binding protein-like I"/>
    <property type="match status" value="1"/>
</dbReference>
<organism evidence="4 5">
    <name type="scientific">Aerophobetes bacterium</name>
    <dbReference type="NCBI Taxonomy" id="2030807"/>
    <lineage>
        <taxon>Bacteria</taxon>
        <taxon>Candidatus Aerophobota</taxon>
    </lineage>
</organism>
<evidence type="ECO:0000313" key="4">
    <source>
        <dbReference type="EMBL" id="RLE14287.1"/>
    </source>
</evidence>
<feature type="domain" description="Leucine-binding protein" evidence="3">
    <location>
        <begin position="38"/>
        <end position="390"/>
    </location>
</feature>
<comment type="caution">
    <text evidence="4">The sequence shown here is derived from an EMBL/GenBank/DDBJ whole genome shotgun (WGS) entry which is preliminary data.</text>
</comment>
<protein>
    <submittedName>
        <fullName evidence="4">ABC transporter substrate-binding protein</fullName>
    </submittedName>
</protein>
<dbReference type="PANTHER" id="PTHR30483">
    <property type="entry name" value="LEUCINE-SPECIFIC-BINDING PROTEIN"/>
    <property type="match status" value="1"/>
</dbReference>
<dbReference type="Proteomes" id="UP000280417">
    <property type="component" value="Unassembled WGS sequence"/>
</dbReference>
<dbReference type="Gene3D" id="3.40.50.2300">
    <property type="match status" value="2"/>
</dbReference>
<evidence type="ECO:0000259" key="3">
    <source>
        <dbReference type="Pfam" id="PF13458"/>
    </source>
</evidence>
<evidence type="ECO:0000256" key="2">
    <source>
        <dbReference type="ARBA" id="ARBA00022729"/>
    </source>
</evidence>
<dbReference type="CDD" id="cd06340">
    <property type="entry name" value="PBP1_ABC_ligand_binding-like"/>
    <property type="match status" value="1"/>
</dbReference>
<dbReference type="InterPro" id="IPR051010">
    <property type="entry name" value="BCAA_transport"/>
</dbReference>
<dbReference type="EMBL" id="QMQA01000051">
    <property type="protein sequence ID" value="RLE14287.1"/>
    <property type="molecule type" value="Genomic_DNA"/>
</dbReference>
<dbReference type="PANTHER" id="PTHR30483:SF37">
    <property type="entry name" value="ABC TRANSPORTER SUBSTRATE-BINDING PROTEIN"/>
    <property type="match status" value="1"/>
</dbReference>
<dbReference type="InterPro" id="IPR028081">
    <property type="entry name" value="Leu-bd"/>
</dbReference>
<keyword evidence="2" id="KW-0732">Signal</keyword>
<comment type="similarity">
    <text evidence="1">Belongs to the leucine-binding protein family.</text>
</comment>
<reference evidence="4 5" key="1">
    <citation type="submission" date="2018-06" db="EMBL/GenBank/DDBJ databases">
        <title>Extensive metabolic versatility and redundancy in microbially diverse, dynamic hydrothermal sediments.</title>
        <authorList>
            <person name="Dombrowski N."/>
            <person name="Teske A."/>
            <person name="Baker B.J."/>
        </authorList>
    </citation>
    <scope>NUCLEOTIDE SEQUENCE [LARGE SCALE GENOMIC DNA]</scope>
    <source>
        <strain evidence="4">B3_G15</strain>
    </source>
</reference>
<sequence length="423" mass="46729">MFTGRREFFWKCLSVVFLSLCVITFFLGQVVKAETVKEVKIGNVLPLSGDIAPIGQVGKMAREMAVEEINAAGGIKSLGGAKLKMLYADSRGDPKIGATETEKLIVRDNVVVVTGCYQSTVTYAATAVAERYKVPFLVPVSVMDKITERGFKYTFRLAAKASWWARDQIRFIDAMGKKTGKKAKTLALIYENTDWGQSTAEGWRELAPKYGLKVVLDEPYPHAAPDLTPVVIKLKNSGADVALFVSYAADAILLTNTIAEMKVNCMAFIGSAGGHADPTYLKNTGENARYWFDVAEWESDIDPQSQEIAKKFYERYELHMPAEAVDVYAAMYVLANALERAASTDPEKIRDALAKTYITTGPAMVVPYEVIEFDESGQNPHASLVIVQIREVGGKLERVSVWPAAAAREGYEPIWPIPGWEQR</sequence>
<name>A0A662DIF1_UNCAE</name>
<dbReference type="InterPro" id="IPR028082">
    <property type="entry name" value="Peripla_BP_I"/>
</dbReference>
<gene>
    <name evidence="4" type="ORF">DRJ04_02695</name>
</gene>
<proteinExistence type="inferred from homology"/>
<dbReference type="Pfam" id="PF13458">
    <property type="entry name" value="Peripla_BP_6"/>
    <property type="match status" value="1"/>
</dbReference>
<evidence type="ECO:0000256" key="1">
    <source>
        <dbReference type="ARBA" id="ARBA00010062"/>
    </source>
</evidence>
<accession>A0A662DIF1</accession>